<dbReference type="AlphaFoldDB" id="A0AAV5V4C2"/>
<reference evidence="6" key="1">
    <citation type="submission" date="2023-10" db="EMBL/GenBank/DDBJ databases">
        <title>Genome assembly of Pristionchus species.</title>
        <authorList>
            <person name="Yoshida K."/>
            <person name="Sommer R.J."/>
        </authorList>
    </citation>
    <scope>NUCLEOTIDE SEQUENCE</scope>
    <source>
        <strain evidence="6">RS5133</strain>
    </source>
</reference>
<dbReference type="NCBIfam" id="TIGR00756">
    <property type="entry name" value="PPR"/>
    <property type="match status" value="1"/>
</dbReference>
<evidence type="ECO:0000313" key="7">
    <source>
        <dbReference type="Proteomes" id="UP001432322"/>
    </source>
</evidence>
<name>A0AAV5V4C2_9BILA</name>
<evidence type="ECO:0000256" key="5">
    <source>
        <dbReference type="ARBA" id="ARBA00023273"/>
    </source>
</evidence>
<dbReference type="GO" id="GO:0035720">
    <property type="term" value="P:intraciliary anterograde transport"/>
    <property type="evidence" value="ECO:0007669"/>
    <property type="project" value="TreeGrafter"/>
</dbReference>
<comment type="caution">
    <text evidence="6">The sequence shown here is derived from an EMBL/GenBank/DDBJ whole genome shotgun (WGS) entry which is preliminary data.</text>
</comment>
<dbReference type="GO" id="GO:0097546">
    <property type="term" value="C:ciliary base"/>
    <property type="evidence" value="ECO:0007669"/>
    <property type="project" value="TreeGrafter"/>
</dbReference>
<feature type="non-terminal residue" evidence="6">
    <location>
        <position position="82"/>
    </location>
</feature>
<sequence length="82" mass="9521">WLGYCYFQAGEYEAALKVYEGMLSRNEFMEEVFVYRGCCLFFNGMYEQARDSVISGAQSGLQIRVLCHIAFKLGDRQELQKN</sequence>
<evidence type="ECO:0000256" key="3">
    <source>
        <dbReference type="ARBA" id="ARBA00022737"/>
    </source>
</evidence>
<evidence type="ECO:0000256" key="1">
    <source>
        <dbReference type="ARBA" id="ARBA00004138"/>
    </source>
</evidence>
<keyword evidence="3" id="KW-0677">Repeat</keyword>
<proteinExistence type="inferred from homology"/>
<dbReference type="GO" id="GO:0120170">
    <property type="term" value="F:intraciliary transport particle B binding"/>
    <property type="evidence" value="ECO:0007669"/>
    <property type="project" value="TreeGrafter"/>
</dbReference>
<evidence type="ECO:0000256" key="2">
    <source>
        <dbReference type="ARBA" id="ARBA00007834"/>
    </source>
</evidence>
<evidence type="ECO:0000256" key="4">
    <source>
        <dbReference type="ARBA" id="ARBA00022803"/>
    </source>
</evidence>
<evidence type="ECO:0000313" key="6">
    <source>
        <dbReference type="EMBL" id="GMT14435.1"/>
    </source>
</evidence>
<dbReference type="PANTHER" id="PTHR14781">
    <property type="entry name" value="INTRAFLAGELLAR TRANSPORT PROTEIN 56"/>
    <property type="match status" value="1"/>
</dbReference>
<comment type="subcellular location">
    <subcellularLocation>
        <location evidence="1">Cell projection</location>
        <location evidence="1">Cilium</location>
    </subcellularLocation>
</comment>
<keyword evidence="7" id="KW-1185">Reference proteome</keyword>
<dbReference type="GO" id="GO:0030992">
    <property type="term" value="C:intraciliary transport particle B"/>
    <property type="evidence" value="ECO:0007669"/>
    <property type="project" value="TreeGrafter"/>
</dbReference>
<keyword evidence="5" id="KW-0966">Cell projection</keyword>
<dbReference type="Gene3D" id="1.25.40.10">
    <property type="entry name" value="Tetratricopeptide repeat domain"/>
    <property type="match status" value="1"/>
</dbReference>
<dbReference type="GO" id="GO:0036064">
    <property type="term" value="C:ciliary basal body"/>
    <property type="evidence" value="ECO:0007669"/>
    <property type="project" value="TreeGrafter"/>
</dbReference>
<dbReference type="EMBL" id="BTSY01000002">
    <property type="protein sequence ID" value="GMT14435.1"/>
    <property type="molecule type" value="Genomic_DNA"/>
</dbReference>
<evidence type="ECO:0008006" key="8">
    <source>
        <dbReference type="Google" id="ProtNLM"/>
    </source>
</evidence>
<feature type="non-terminal residue" evidence="6">
    <location>
        <position position="1"/>
    </location>
</feature>
<gene>
    <name evidence="6" type="ORF">PFISCL1PPCAC_5732</name>
</gene>
<dbReference type="InterPro" id="IPR011990">
    <property type="entry name" value="TPR-like_helical_dom_sf"/>
</dbReference>
<dbReference type="InterPro" id="IPR030511">
    <property type="entry name" value="TTC26"/>
</dbReference>
<keyword evidence="4" id="KW-0802">TPR repeat</keyword>
<dbReference type="SUPFAM" id="SSF48452">
    <property type="entry name" value="TPR-like"/>
    <property type="match status" value="1"/>
</dbReference>
<dbReference type="PANTHER" id="PTHR14781:SF0">
    <property type="entry name" value="INTRAFLAGELLAR TRANSPORT PROTEIN 56"/>
    <property type="match status" value="1"/>
</dbReference>
<accession>A0AAV5V4C2</accession>
<dbReference type="Proteomes" id="UP001432322">
    <property type="component" value="Unassembled WGS sequence"/>
</dbReference>
<comment type="similarity">
    <text evidence="2">Belongs to the IFT56 family.</text>
</comment>
<organism evidence="6 7">
    <name type="scientific">Pristionchus fissidentatus</name>
    <dbReference type="NCBI Taxonomy" id="1538716"/>
    <lineage>
        <taxon>Eukaryota</taxon>
        <taxon>Metazoa</taxon>
        <taxon>Ecdysozoa</taxon>
        <taxon>Nematoda</taxon>
        <taxon>Chromadorea</taxon>
        <taxon>Rhabditida</taxon>
        <taxon>Rhabditina</taxon>
        <taxon>Diplogasteromorpha</taxon>
        <taxon>Diplogasteroidea</taxon>
        <taxon>Neodiplogasteridae</taxon>
        <taxon>Pristionchus</taxon>
    </lineage>
</organism>
<dbReference type="InterPro" id="IPR002885">
    <property type="entry name" value="PPR_rpt"/>
</dbReference>
<dbReference type="GO" id="GO:0035735">
    <property type="term" value="P:intraciliary transport involved in cilium assembly"/>
    <property type="evidence" value="ECO:0007669"/>
    <property type="project" value="TreeGrafter"/>
</dbReference>
<protein>
    <recommendedName>
        <fullName evidence="8">Pentatricopeptide repeat-containing protein</fullName>
    </recommendedName>
</protein>